<dbReference type="EMBL" id="FN667741">
    <property type="protein sequence ID" value="CBJ81702.1"/>
    <property type="molecule type" value="Genomic_DNA"/>
</dbReference>
<evidence type="ECO:0000256" key="1">
    <source>
        <dbReference type="SAM" id="MobiDB-lite"/>
    </source>
</evidence>
<dbReference type="PATRIC" id="fig|406818.4.peg.2323"/>
<dbReference type="AlphaFoldDB" id="D3V790"/>
<dbReference type="KEGG" id="xbo:XBJ1_2578"/>
<reference evidence="2" key="1">
    <citation type="journal article" date="2011" name="PLoS ONE">
        <title>The entomopathogenic bacterial endosymbionts xenorhabdus and photorhabdus: convergent lifestyles from divergent genomes.</title>
        <authorList>
            <person name="Chaston J.M."/>
            <person name="Suen G."/>
            <person name="Tucker S.L."/>
            <person name="Andersen A.W."/>
            <person name="Bhasin A."/>
            <person name="Bode E."/>
            <person name="Bode H.B."/>
            <person name="Brachmann A.O."/>
            <person name="Cowles C.E."/>
            <person name="Cowles K.N."/>
            <person name="Darby C."/>
            <person name="de Leon L."/>
            <person name="Drace K."/>
            <person name="Du Z."/>
            <person name="Givaudan A."/>
            <person name="Herbert Tran E.E."/>
            <person name="Jewell K.A."/>
            <person name="Knack J.J."/>
            <person name="Krasomil-Osterfeld K.C."/>
            <person name="Kukor R."/>
            <person name="Lanois A."/>
            <person name="Latreille P."/>
            <person name="Leimgruber N.K."/>
            <person name="Lipke C.M."/>
            <person name="Liu R."/>
            <person name="Lu X."/>
            <person name="Martens E.C."/>
            <person name="Marri P.R."/>
            <person name="Medigue C."/>
            <person name="Menard M.L."/>
            <person name="Miller N.M."/>
            <person name="Morales-Soto N."/>
            <person name="Norton S."/>
            <person name="Ogier J.C."/>
            <person name="Orchard S.S."/>
            <person name="Park D."/>
            <person name="Park Y."/>
            <person name="Qurollo B.A."/>
            <person name="Sugar D.R."/>
            <person name="Richards G.R."/>
            <person name="Rouy Z."/>
            <person name="Slominski B."/>
            <person name="Slominski K."/>
            <person name="Snyder H."/>
            <person name="Tjaden B.C."/>
            <person name="van der Hoeven R."/>
            <person name="Welch R.D."/>
            <person name="Wheeler C."/>
            <person name="Xiang B."/>
            <person name="Barbazuk B."/>
            <person name="Gaudriault S."/>
            <person name="Goodner B."/>
            <person name="Slater S.C."/>
            <person name="Forst S."/>
            <person name="Goldman B.S."/>
            <person name="Goodrich-Blair H."/>
        </authorList>
    </citation>
    <scope>NUCLEOTIDE SEQUENCE [LARGE SCALE GENOMIC DNA]</scope>
    <source>
        <strain evidence="2">SS-2004</strain>
    </source>
</reference>
<dbReference type="STRING" id="406818.XBJ1_2578"/>
<organism evidence="2 3">
    <name type="scientific">Xenorhabdus bovienii (strain SS-2004)</name>
    <name type="common">Xenorhabdus nematophila subsp. bovienii</name>
    <dbReference type="NCBI Taxonomy" id="406818"/>
    <lineage>
        <taxon>Bacteria</taxon>
        <taxon>Pseudomonadati</taxon>
        <taxon>Pseudomonadota</taxon>
        <taxon>Gammaproteobacteria</taxon>
        <taxon>Enterobacterales</taxon>
        <taxon>Morganellaceae</taxon>
        <taxon>Xenorhabdus</taxon>
    </lineage>
</organism>
<accession>D3V790</accession>
<evidence type="ECO:0000313" key="3">
    <source>
        <dbReference type="Proteomes" id="UP000002045"/>
    </source>
</evidence>
<dbReference type="RefSeq" id="WP_012989004.1">
    <property type="nucleotide sequence ID" value="NC_013892.1"/>
</dbReference>
<dbReference type="Proteomes" id="UP000002045">
    <property type="component" value="Chromosome"/>
</dbReference>
<feature type="compositionally biased region" description="Polar residues" evidence="1">
    <location>
        <begin position="349"/>
        <end position="363"/>
    </location>
</feature>
<feature type="region of interest" description="Disordered" evidence="1">
    <location>
        <begin position="342"/>
        <end position="364"/>
    </location>
</feature>
<dbReference type="HOGENOM" id="CLU_542843_0_0_6"/>
<gene>
    <name evidence="2" type="ordered locus">XBJ1_2578</name>
</gene>
<evidence type="ECO:0000313" key="2">
    <source>
        <dbReference type="EMBL" id="CBJ81702.1"/>
    </source>
</evidence>
<protein>
    <submittedName>
        <fullName evidence="2">Uncharacterized protein</fullName>
    </submittedName>
</protein>
<name>D3V790_XENBS</name>
<proteinExistence type="predicted"/>
<sequence length="502" mass="55317">MAGKIDILPATLSNIIKGQPFRVTVTVSGETNISANTEIDIVSSQGVHLIKKFPGTVVKTNFIQQMIFLADDTDADYKISFTAKSASSPKGSVDYKPVENPELIPDSCVLRGSSSYLYDPSPVGLSGTPPTSSNPFILASINPMGVSGGSISKYDIQIRATGPVRIFTVDDVEILPYEVDDQKQYYDYLVQKSTKSAVNLKIYATTGIAQFIGFETIFSRRVYNQKQVMFITSSPIAVSDDFDPPIIEETYQSSTLTRPDQPDYFHFMIPQNNHLHPGDFIIGFVTDDDKHIYKKNLIFGEVAVAEDGYFRFKVAYSDMYNGTNFISYAALDQGGNLVGSEPNYISYDSGGNNNPSPNDQSRTLDAPEVHDQFGLFIGIYQSINIHSIGNKGIEVWLPVAATANDLNKIAEGDSITIKAYISYCVDTETPARPLPIVVTENHIVQQKEIDSGYYKHTIAADKLLGYDTIQGDFEGSISIDYSRLAQNQKSQLFTRGFDTVAP</sequence>